<gene>
    <name evidence="5" type="ORF">EN45_106960</name>
</gene>
<evidence type="ECO:0000256" key="2">
    <source>
        <dbReference type="ARBA" id="ARBA00022857"/>
    </source>
</evidence>
<dbReference type="PANTHER" id="PTHR47706:SF4">
    <property type="entry name" value="NMRA-LIKE DOMAIN-CONTAINING PROTEIN"/>
    <property type="match status" value="1"/>
</dbReference>
<comment type="similarity">
    <text evidence="1">Belongs to the NmrA-type oxidoreductase family. Isoflavone reductase subfamily.</text>
</comment>
<evidence type="ECO:0000256" key="3">
    <source>
        <dbReference type="ARBA" id="ARBA00023002"/>
    </source>
</evidence>
<protein>
    <submittedName>
        <fullName evidence="5">Isoflavone reductase-like protein</fullName>
    </submittedName>
</protein>
<accession>A0A162BXT7</accession>
<dbReference type="InterPro" id="IPR036291">
    <property type="entry name" value="NAD(P)-bd_dom_sf"/>
</dbReference>
<evidence type="ECO:0000313" key="5">
    <source>
        <dbReference type="EMBL" id="KZN83593.1"/>
    </source>
</evidence>
<proteinExistence type="inferred from homology"/>
<dbReference type="EMBL" id="CM002801">
    <property type="protein sequence ID" value="KZN83593.1"/>
    <property type="molecule type" value="Genomic_DNA"/>
</dbReference>
<organism evidence="5">
    <name type="scientific">Penicillium chrysogenum</name>
    <name type="common">Penicillium notatum</name>
    <dbReference type="NCBI Taxonomy" id="5076"/>
    <lineage>
        <taxon>Eukaryota</taxon>
        <taxon>Fungi</taxon>
        <taxon>Dikarya</taxon>
        <taxon>Ascomycota</taxon>
        <taxon>Pezizomycotina</taxon>
        <taxon>Eurotiomycetes</taxon>
        <taxon>Eurotiomycetidae</taxon>
        <taxon>Eurotiales</taxon>
        <taxon>Aspergillaceae</taxon>
        <taxon>Penicillium</taxon>
        <taxon>Penicillium chrysogenum species complex</taxon>
    </lineage>
</organism>
<dbReference type="SUPFAM" id="SSF51735">
    <property type="entry name" value="NAD(P)-binding Rossmann-fold domains"/>
    <property type="match status" value="1"/>
</dbReference>
<reference evidence="5" key="1">
    <citation type="journal article" date="2014" name="Genome Announc.">
        <title>Complete sequencing and chromosome-scale genome assembly of the industrial progenitor strain P2niaD18 from the penicillin producer Penicillium chrysogenum.</title>
        <authorList>
            <person name="Specht T."/>
            <person name="Dahlmann T.A."/>
            <person name="Zadra I."/>
            <person name="Kurnsteiner H."/>
            <person name="Kuck U."/>
        </authorList>
    </citation>
    <scope>NUCLEOTIDE SEQUENCE [LARGE SCALE GENOMIC DNA]</scope>
    <source>
        <strain evidence="5">P2niaD18</strain>
    </source>
</reference>
<name>A0A162BXT7_PENCH</name>
<dbReference type="PhylomeDB" id="A0A162BXT7"/>
<dbReference type="Pfam" id="PF05368">
    <property type="entry name" value="NmrA"/>
    <property type="match status" value="1"/>
</dbReference>
<dbReference type="Proteomes" id="UP000076449">
    <property type="component" value="Chromosome IV"/>
</dbReference>
<dbReference type="AlphaFoldDB" id="A0A162BXT7"/>
<dbReference type="InterPro" id="IPR051609">
    <property type="entry name" value="NmrA/Isoflavone_reductase-like"/>
</dbReference>
<sequence length="313" mass="34912">MVKVAVAGGTGGVGRTIVEELLRQDKHNVIILSRKSTPLPGLPSVPVSAIDYDDIASVATFLREHSVDVVISTLSLFTEEVGKAQMNLIQAAIESSAVNRFIPSEFAFNYSHPGLLDFHAAAQMRIDAADLLRSSHVDFTRFVFGWMLDTWNPVRAKSHMPPMSWVLGFENRRARIPGDGKAPLTFLHSFDLAKFVAALLDEENRWPETSAFAGDRITFNEVVELAESIMGQKWEVTYEPVSRLEKKDVVVFEQPEGSYDFGEGLRDVTAEFGLIVVKDMMDASVDGLRNMDFPNVRPITVEAWMHQIWGKKA</sequence>
<evidence type="ECO:0000256" key="1">
    <source>
        <dbReference type="ARBA" id="ARBA00005725"/>
    </source>
</evidence>
<dbReference type="Gene3D" id="3.40.50.720">
    <property type="entry name" value="NAD(P)-binding Rossmann-like Domain"/>
    <property type="match status" value="1"/>
</dbReference>
<keyword evidence="2" id="KW-0521">NADP</keyword>
<dbReference type="InterPro" id="IPR008030">
    <property type="entry name" value="NmrA-like"/>
</dbReference>
<dbReference type="Gene3D" id="3.90.25.10">
    <property type="entry name" value="UDP-galactose 4-epimerase, domain 1"/>
    <property type="match status" value="1"/>
</dbReference>
<dbReference type="PANTHER" id="PTHR47706">
    <property type="entry name" value="NMRA-LIKE FAMILY PROTEIN"/>
    <property type="match status" value="1"/>
</dbReference>
<keyword evidence="3" id="KW-0560">Oxidoreductase</keyword>
<dbReference type="GO" id="GO:0016491">
    <property type="term" value="F:oxidoreductase activity"/>
    <property type="evidence" value="ECO:0007669"/>
    <property type="project" value="UniProtKB-KW"/>
</dbReference>
<evidence type="ECO:0000259" key="4">
    <source>
        <dbReference type="Pfam" id="PF05368"/>
    </source>
</evidence>
<feature type="domain" description="NmrA-like" evidence="4">
    <location>
        <begin position="3"/>
        <end position="246"/>
    </location>
</feature>